<keyword evidence="2" id="KW-0472">Membrane</keyword>
<gene>
    <name evidence="4" type="ordered locus">Nther_1580</name>
</gene>
<dbReference type="SUPFAM" id="SSF56112">
    <property type="entry name" value="Protein kinase-like (PK-like)"/>
    <property type="match status" value="1"/>
</dbReference>
<dbReference type="HOGENOM" id="CLU_868276_0_0_9"/>
<dbReference type="RefSeq" id="WP_012448025.1">
    <property type="nucleotide sequence ID" value="NC_010718.1"/>
</dbReference>
<keyword evidence="2" id="KW-1133">Transmembrane helix</keyword>
<dbReference type="OrthoDB" id="156345at2"/>
<evidence type="ECO:0000313" key="5">
    <source>
        <dbReference type="Proteomes" id="UP000001683"/>
    </source>
</evidence>
<dbReference type="AlphaFoldDB" id="B2A4H8"/>
<sequence length="320" mass="36940">MTNIKDKKGQIITVDEIKWLCEEHDLGRFKSIIRVLNSSANTNILVATDLGKFVLRFITDPAPNIKERMNYIENTVSILKQASLPVLNAVRNKFGDLFSQVNNRVVQVHPYIDANKFNFDDIQIKSSAKILKKFHTVLKSQKPGPLPSYSIHPSPENLQTKFKHLYKNHHLKSKSSLSRIKNLYSRISKQWEGVDKNSLVETIIHDDWHPNNQLYHSDGTVACILDFDGIQREKRIYDVGYAVYTLYSMSHHKKGTKSSKIFLNAYGELTYEEQKHLSLVVASVALFFIILFPDKAEKRLRRRGLLINHLLSEKGSEFFR</sequence>
<dbReference type="Proteomes" id="UP000001683">
    <property type="component" value="Chromosome"/>
</dbReference>
<dbReference type="EMBL" id="CP001034">
    <property type="protein sequence ID" value="ACB85155.1"/>
    <property type="molecule type" value="Genomic_DNA"/>
</dbReference>
<organism evidence="4 5">
    <name type="scientific">Natranaerobius thermophilus (strain ATCC BAA-1301 / DSM 18059 / JW/NM-WN-LF)</name>
    <dbReference type="NCBI Taxonomy" id="457570"/>
    <lineage>
        <taxon>Bacteria</taxon>
        <taxon>Bacillati</taxon>
        <taxon>Bacillota</taxon>
        <taxon>Clostridia</taxon>
        <taxon>Natranaerobiales</taxon>
        <taxon>Natranaerobiaceae</taxon>
        <taxon>Natranaerobius</taxon>
    </lineage>
</organism>
<dbReference type="Gene3D" id="3.90.1200.10">
    <property type="match status" value="1"/>
</dbReference>
<name>B2A4H8_NATTJ</name>
<evidence type="ECO:0000256" key="1">
    <source>
        <dbReference type="ARBA" id="ARBA00038240"/>
    </source>
</evidence>
<dbReference type="eggNOG" id="COG2334">
    <property type="taxonomic scope" value="Bacteria"/>
</dbReference>
<dbReference type="InterPro" id="IPR011009">
    <property type="entry name" value="Kinase-like_dom_sf"/>
</dbReference>
<dbReference type="KEGG" id="nth:Nther_1580"/>
<dbReference type="Pfam" id="PF01636">
    <property type="entry name" value="APH"/>
    <property type="match status" value="1"/>
</dbReference>
<reference evidence="4 5" key="2">
    <citation type="journal article" date="2011" name="J. Bacteriol.">
        <title>Complete genome sequence of the anaerobic, halophilic alkalithermophile Natranaerobius thermophilus JW/NM-WN-LF.</title>
        <authorList>
            <person name="Zhao B."/>
            <person name="Mesbah N.M."/>
            <person name="Dalin E."/>
            <person name="Goodwin L."/>
            <person name="Nolan M."/>
            <person name="Pitluck S."/>
            <person name="Chertkov O."/>
            <person name="Brettin T.S."/>
            <person name="Han J."/>
            <person name="Larimer F.W."/>
            <person name="Land M.L."/>
            <person name="Hauser L."/>
            <person name="Kyrpides N."/>
            <person name="Wiegel J."/>
        </authorList>
    </citation>
    <scope>NUCLEOTIDE SEQUENCE [LARGE SCALE GENOMIC DNA]</scope>
    <source>
        <strain evidence="5">ATCC BAA-1301 / DSM 18059 / JW/NM-WN-LF</strain>
    </source>
</reference>
<dbReference type="STRING" id="457570.Nther_1580"/>
<dbReference type="InterPro" id="IPR050249">
    <property type="entry name" value="Pseudomonas-type_ThrB"/>
</dbReference>
<comment type="similarity">
    <text evidence="1">Belongs to the pseudomonas-type ThrB family.</text>
</comment>
<feature type="domain" description="Aminoglycoside phosphotransferase" evidence="3">
    <location>
        <begin position="37"/>
        <end position="247"/>
    </location>
</feature>
<evidence type="ECO:0000256" key="2">
    <source>
        <dbReference type="SAM" id="Phobius"/>
    </source>
</evidence>
<feature type="transmembrane region" description="Helical" evidence="2">
    <location>
        <begin position="276"/>
        <end position="293"/>
    </location>
</feature>
<proteinExistence type="inferred from homology"/>
<accession>B2A4H8</accession>
<evidence type="ECO:0000313" key="4">
    <source>
        <dbReference type="EMBL" id="ACB85155.1"/>
    </source>
</evidence>
<reference evidence="4 5" key="1">
    <citation type="submission" date="2008-04" db="EMBL/GenBank/DDBJ databases">
        <title>Complete sequence of chromosome of Natranaerobius thermophilus JW/NM-WN-LF.</title>
        <authorList>
            <consortium name="US DOE Joint Genome Institute"/>
            <person name="Copeland A."/>
            <person name="Lucas S."/>
            <person name="Lapidus A."/>
            <person name="Glavina del Rio T."/>
            <person name="Dalin E."/>
            <person name="Tice H."/>
            <person name="Bruce D."/>
            <person name="Goodwin L."/>
            <person name="Pitluck S."/>
            <person name="Chertkov O."/>
            <person name="Brettin T."/>
            <person name="Detter J.C."/>
            <person name="Han C."/>
            <person name="Kuske C.R."/>
            <person name="Schmutz J."/>
            <person name="Larimer F."/>
            <person name="Land M."/>
            <person name="Hauser L."/>
            <person name="Kyrpides N."/>
            <person name="Lykidis A."/>
            <person name="Mesbah N.M."/>
            <person name="Wiegel J."/>
        </authorList>
    </citation>
    <scope>NUCLEOTIDE SEQUENCE [LARGE SCALE GENOMIC DNA]</scope>
    <source>
        <strain evidence="5">ATCC BAA-1301 / DSM 18059 / JW/NM-WN-LF</strain>
    </source>
</reference>
<evidence type="ECO:0000259" key="3">
    <source>
        <dbReference type="Pfam" id="PF01636"/>
    </source>
</evidence>
<dbReference type="PANTHER" id="PTHR21064">
    <property type="entry name" value="AMINOGLYCOSIDE PHOSPHOTRANSFERASE DOMAIN-CONTAINING PROTEIN-RELATED"/>
    <property type="match status" value="1"/>
</dbReference>
<keyword evidence="4" id="KW-0808">Transferase</keyword>
<keyword evidence="5" id="KW-1185">Reference proteome</keyword>
<dbReference type="InParanoid" id="B2A4H8"/>
<keyword evidence="2" id="KW-0812">Transmembrane</keyword>
<dbReference type="InterPro" id="IPR002575">
    <property type="entry name" value="Aminoglycoside_PTrfase"/>
</dbReference>
<dbReference type="PANTHER" id="PTHR21064:SF6">
    <property type="entry name" value="AMINOGLYCOSIDE PHOSPHOTRANSFERASE DOMAIN-CONTAINING PROTEIN"/>
    <property type="match status" value="1"/>
</dbReference>
<keyword evidence="4" id="KW-0418">Kinase</keyword>
<dbReference type="Gene3D" id="3.30.200.20">
    <property type="entry name" value="Phosphorylase Kinase, domain 1"/>
    <property type="match status" value="1"/>
</dbReference>
<protein>
    <submittedName>
        <fullName evidence="4">Putative homoserine kinase type II (Protein kinase fold)-like protein</fullName>
    </submittedName>
</protein>
<dbReference type="GO" id="GO:0019202">
    <property type="term" value="F:amino acid kinase activity"/>
    <property type="evidence" value="ECO:0007669"/>
    <property type="project" value="TreeGrafter"/>
</dbReference>